<organism evidence="2 3">
    <name type="scientific">Streptomyces chrestomyceticus JCM 4735</name>
    <dbReference type="NCBI Taxonomy" id="1306181"/>
    <lineage>
        <taxon>Bacteria</taxon>
        <taxon>Bacillati</taxon>
        <taxon>Actinomycetota</taxon>
        <taxon>Actinomycetes</taxon>
        <taxon>Kitasatosporales</taxon>
        <taxon>Streptomycetaceae</taxon>
        <taxon>Streptomyces</taxon>
    </lineage>
</organism>
<name>A0A7U9PVK1_9ACTN</name>
<evidence type="ECO:0000313" key="2">
    <source>
        <dbReference type="EMBL" id="GCD32380.1"/>
    </source>
</evidence>
<dbReference type="InterPro" id="IPR025296">
    <property type="entry name" value="DUF4158"/>
</dbReference>
<gene>
    <name evidence="2" type="ORF">OEIGOIKO_00092</name>
</gene>
<feature type="domain" description="DUF4158" evidence="1">
    <location>
        <begin position="20"/>
        <end position="84"/>
    </location>
</feature>
<reference evidence="2 3" key="1">
    <citation type="submission" date="2018-11" db="EMBL/GenBank/DDBJ databases">
        <title>Whole genome sequence of Streptomyces chrestomyceticus NBRC 13444(T).</title>
        <authorList>
            <person name="Komaki H."/>
            <person name="Tamura T."/>
        </authorList>
    </citation>
    <scope>NUCLEOTIDE SEQUENCE [LARGE SCALE GENOMIC DNA]</scope>
    <source>
        <strain evidence="2 3">NBRC 13444</strain>
    </source>
</reference>
<proteinExistence type="predicted"/>
<sequence>MKRLRACSGTGCGPARAGGILSDEQAEAYGTSAEEPTRPELKWFFFPDDVDRRLIALRRTEHHQLGSAFQMCPVRCVGLFLEDTHMAP</sequence>
<protein>
    <recommendedName>
        <fullName evidence="1">DUF4158 domain-containing protein</fullName>
    </recommendedName>
</protein>
<evidence type="ECO:0000259" key="1">
    <source>
        <dbReference type="Pfam" id="PF13700"/>
    </source>
</evidence>
<dbReference type="EMBL" id="BHZC01000001">
    <property type="protein sequence ID" value="GCD32380.1"/>
    <property type="molecule type" value="Genomic_DNA"/>
</dbReference>
<accession>A0A7U9PVK1</accession>
<evidence type="ECO:0000313" key="3">
    <source>
        <dbReference type="Proteomes" id="UP000287830"/>
    </source>
</evidence>
<dbReference type="Proteomes" id="UP000287830">
    <property type="component" value="Unassembled WGS sequence"/>
</dbReference>
<comment type="caution">
    <text evidence="2">The sequence shown here is derived from an EMBL/GenBank/DDBJ whole genome shotgun (WGS) entry which is preliminary data.</text>
</comment>
<dbReference type="AlphaFoldDB" id="A0A7U9PVK1"/>
<dbReference type="Pfam" id="PF13700">
    <property type="entry name" value="DUF4158"/>
    <property type="match status" value="1"/>
</dbReference>